<protein>
    <recommendedName>
        <fullName evidence="8">Valine--tRNA ligase</fullName>
        <ecNumber evidence="1">6.1.1.9</ecNumber>
    </recommendedName>
    <alternativeName>
        <fullName evidence="9">Valyl-tRNA synthetase</fullName>
    </alternativeName>
</protein>
<evidence type="ECO:0000313" key="14">
    <source>
        <dbReference type="EMBL" id="MWK60554.1"/>
    </source>
</evidence>
<keyword evidence="2" id="KW-0436">Ligase</keyword>
<dbReference type="InterPro" id="IPR037118">
    <property type="entry name" value="Val-tRNA_synth_C_sf"/>
</dbReference>
<proteinExistence type="inferred from homology"/>
<keyword evidence="6 12" id="KW-0175">Coiled coil</keyword>
<comment type="caution">
    <text evidence="14">The sequence shown here is derived from an EMBL/GenBank/DDBJ whole genome shotgun (WGS) entry which is preliminary data.</text>
</comment>
<feature type="non-terminal residue" evidence="14">
    <location>
        <position position="1"/>
    </location>
</feature>
<keyword evidence="4" id="KW-0067">ATP-binding</keyword>
<dbReference type="EMBL" id="WTFN01000611">
    <property type="protein sequence ID" value="MWK60554.1"/>
    <property type="molecule type" value="Genomic_DNA"/>
</dbReference>
<dbReference type="Pfam" id="PF10458">
    <property type="entry name" value="Val_tRNA-synt_C"/>
    <property type="match status" value="1"/>
</dbReference>
<dbReference type="FunFam" id="1.10.287.380:FF:000001">
    <property type="entry name" value="Valine--tRNA ligase"/>
    <property type="match status" value="1"/>
</dbReference>
<evidence type="ECO:0000259" key="13">
    <source>
        <dbReference type="Pfam" id="PF10458"/>
    </source>
</evidence>
<feature type="domain" description="Valyl-tRNA synthetase tRNA-binding arm" evidence="13">
    <location>
        <begin position="2"/>
        <end position="63"/>
    </location>
</feature>
<evidence type="ECO:0000256" key="5">
    <source>
        <dbReference type="ARBA" id="ARBA00022917"/>
    </source>
</evidence>
<dbReference type="EC" id="6.1.1.9" evidence="1"/>
<evidence type="ECO:0000256" key="2">
    <source>
        <dbReference type="ARBA" id="ARBA00022598"/>
    </source>
</evidence>
<dbReference type="InterPro" id="IPR010978">
    <property type="entry name" value="tRNA-bd_arm"/>
</dbReference>
<dbReference type="GO" id="GO:0005737">
    <property type="term" value="C:cytoplasm"/>
    <property type="evidence" value="ECO:0007669"/>
    <property type="project" value="InterPro"/>
</dbReference>
<evidence type="ECO:0000256" key="1">
    <source>
        <dbReference type="ARBA" id="ARBA00013169"/>
    </source>
</evidence>
<dbReference type="Proteomes" id="UP000461288">
    <property type="component" value="Unassembled WGS sequence"/>
</dbReference>
<evidence type="ECO:0000256" key="12">
    <source>
        <dbReference type="SAM" id="Coils"/>
    </source>
</evidence>
<dbReference type="Gene3D" id="1.10.287.380">
    <property type="entry name" value="Valyl-tRNA synthetase, C-terminal domain"/>
    <property type="match status" value="1"/>
</dbReference>
<comment type="catalytic activity">
    <reaction evidence="10">
        <text>tRNA(Val) + L-valine + ATP = L-valyl-tRNA(Val) + AMP + diphosphate</text>
        <dbReference type="Rhea" id="RHEA:10704"/>
        <dbReference type="Rhea" id="RHEA-COMP:9672"/>
        <dbReference type="Rhea" id="RHEA-COMP:9708"/>
        <dbReference type="ChEBI" id="CHEBI:30616"/>
        <dbReference type="ChEBI" id="CHEBI:33019"/>
        <dbReference type="ChEBI" id="CHEBI:57762"/>
        <dbReference type="ChEBI" id="CHEBI:78442"/>
        <dbReference type="ChEBI" id="CHEBI:78537"/>
        <dbReference type="ChEBI" id="CHEBI:456215"/>
        <dbReference type="EC" id="6.1.1.9"/>
    </reaction>
</comment>
<feature type="coiled-coil region" evidence="12">
    <location>
        <begin position="4"/>
        <end position="59"/>
    </location>
</feature>
<reference evidence="14 15" key="1">
    <citation type="submission" date="2019-12" db="EMBL/GenBank/DDBJ databases">
        <title>Draft genome sequence of Pseudomonas otitidis recovered from a chicken carcass.</title>
        <authorList>
            <person name="Vieira T.R."/>
            <person name="Oliviera E.F.C."/>
            <person name="Silva N.M.V."/>
            <person name="Sambrano G.E."/>
            <person name="Cibulski S.P."/>
            <person name="Cardoso M.R.I."/>
        </authorList>
    </citation>
    <scope>NUCLEOTIDE SEQUENCE [LARGE SCALE GENOMIC DNA]</scope>
    <source>
        <strain evidence="14 15">25_K</strain>
    </source>
</reference>
<dbReference type="GO" id="GO:0004832">
    <property type="term" value="F:valine-tRNA ligase activity"/>
    <property type="evidence" value="ECO:0007669"/>
    <property type="project" value="UniProtKB-EC"/>
</dbReference>
<evidence type="ECO:0000256" key="7">
    <source>
        <dbReference type="ARBA" id="ARBA00023146"/>
    </source>
</evidence>
<dbReference type="GO" id="GO:0006438">
    <property type="term" value="P:valyl-tRNA aminoacylation"/>
    <property type="evidence" value="ECO:0007669"/>
    <property type="project" value="InterPro"/>
</dbReference>
<evidence type="ECO:0000256" key="11">
    <source>
        <dbReference type="ARBA" id="ARBA00060830"/>
    </source>
</evidence>
<gene>
    <name evidence="14" type="ORF">GO594_31780</name>
</gene>
<dbReference type="AlphaFoldDB" id="A0A7X3HGD2"/>
<accession>A0A7X3HGD2</accession>
<dbReference type="GO" id="GO:0005524">
    <property type="term" value="F:ATP binding"/>
    <property type="evidence" value="ECO:0007669"/>
    <property type="project" value="UniProtKB-KW"/>
</dbReference>
<organism evidence="14 15">
    <name type="scientific">Metapseudomonas otitidis</name>
    <dbReference type="NCBI Taxonomy" id="319939"/>
    <lineage>
        <taxon>Bacteria</taxon>
        <taxon>Pseudomonadati</taxon>
        <taxon>Pseudomonadota</taxon>
        <taxon>Gammaproteobacteria</taxon>
        <taxon>Pseudomonadales</taxon>
        <taxon>Pseudomonadaceae</taxon>
        <taxon>Metapseudomonas</taxon>
    </lineage>
</organism>
<evidence type="ECO:0000256" key="10">
    <source>
        <dbReference type="ARBA" id="ARBA00047552"/>
    </source>
</evidence>
<keyword evidence="3" id="KW-0547">Nucleotide-binding</keyword>
<dbReference type="InterPro" id="IPR019499">
    <property type="entry name" value="Val-tRNA_synth_tRNA-bd"/>
</dbReference>
<evidence type="ECO:0000256" key="6">
    <source>
        <dbReference type="ARBA" id="ARBA00023054"/>
    </source>
</evidence>
<name>A0A7X3HGD2_9GAMM</name>
<evidence type="ECO:0000256" key="8">
    <source>
        <dbReference type="ARBA" id="ARBA00024407"/>
    </source>
</evidence>
<evidence type="ECO:0000256" key="9">
    <source>
        <dbReference type="ARBA" id="ARBA00029936"/>
    </source>
</evidence>
<evidence type="ECO:0000313" key="15">
    <source>
        <dbReference type="Proteomes" id="UP000461288"/>
    </source>
</evidence>
<comment type="similarity">
    <text evidence="11">Belongs to the class-I aminoacyl-tRNA synthetase family. ValS type 1 subfamily.</text>
</comment>
<sequence length="64" mass="7289">VAERRRLEKDLAAATKELETTAKKLGNEAFLSKAPEAVVEKIRSRQKIAEEEVKRINARLEELN</sequence>
<keyword evidence="5" id="KW-0648">Protein biosynthesis</keyword>
<evidence type="ECO:0000256" key="3">
    <source>
        <dbReference type="ARBA" id="ARBA00022741"/>
    </source>
</evidence>
<keyword evidence="7" id="KW-0030">Aminoacyl-tRNA synthetase</keyword>
<evidence type="ECO:0000256" key="4">
    <source>
        <dbReference type="ARBA" id="ARBA00022840"/>
    </source>
</evidence>
<dbReference type="SUPFAM" id="SSF46589">
    <property type="entry name" value="tRNA-binding arm"/>
    <property type="match status" value="1"/>
</dbReference>